<dbReference type="Gene3D" id="3.40.50.2000">
    <property type="entry name" value="Glycogen Phosphorylase B"/>
    <property type="match status" value="2"/>
</dbReference>
<dbReference type="PANTHER" id="PTHR12526:SF630">
    <property type="entry name" value="GLYCOSYLTRANSFERASE"/>
    <property type="match status" value="1"/>
</dbReference>
<evidence type="ECO:0000313" key="3">
    <source>
        <dbReference type="EMBL" id="QAA82910.1"/>
    </source>
</evidence>
<dbReference type="Proteomes" id="UP000285517">
    <property type="component" value="Chromosome"/>
</dbReference>
<dbReference type="KEGG" id="aev:EI546_14820"/>
<sequence>MAIRMAHFGNNLSLSVVFKNTIKSPMPPEIRSKVCLVAISLGKGGAERSTALLSQMLIMKGYDVHIVILNDLIDYPYSGKLFNLGSEKSENDTAIKRIIRFKKLRNYFKTEKFDFIIDNRTRVSAGKEWYYLNYLYKGFKIIYVIRSANLDMYLPKKKWIVKQMISKSYKIVGVSKHIAKGINTQFSTDKAISIYNPIMEISETTIEVEGKYIIFVGRLEDDVKNLSLLLDAYSQSCLPERNIRLLIMGSGDDHEKLVEKADKLGISKEVQFVSFKPDVYPYLKNAIFTVLTSRYEGFPRALVESLSVGTPLVSVDCVSGPNEIIRNEMNGLLVENFNVTALAEAMDRMVTDKELYERCKKNSVKSIDHLSLENIAEDWDKLLKDEK</sequence>
<dbReference type="Pfam" id="PF13439">
    <property type="entry name" value="Glyco_transf_4"/>
    <property type="match status" value="1"/>
</dbReference>
<dbReference type="AlphaFoldDB" id="A0A410G6P8"/>
<dbReference type="InterPro" id="IPR028098">
    <property type="entry name" value="Glyco_trans_4-like_N"/>
</dbReference>
<keyword evidence="4" id="KW-1185">Reference proteome</keyword>
<feature type="domain" description="Glycosyl transferase family 1" evidence="1">
    <location>
        <begin position="204"/>
        <end position="363"/>
    </location>
</feature>
<protein>
    <submittedName>
        <fullName evidence="3">Glycosyltransferase family 4 protein</fullName>
    </submittedName>
</protein>
<dbReference type="PANTHER" id="PTHR12526">
    <property type="entry name" value="GLYCOSYLTRANSFERASE"/>
    <property type="match status" value="1"/>
</dbReference>
<dbReference type="EMBL" id="CP034951">
    <property type="protein sequence ID" value="QAA82910.1"/>
    <property type="molecule type" value="Genomic_DNA"/>
</dbReference>
<name>A0A410G6P8_9FLAO</name>
<accession>A0A410G6P8</accession>
<dbReference type="GO" id="GO:0016757">
    <property type="term" value="F:glycosyltransferase activity"/>
    <property type="evidence" value="ECO:0007669"/>
    <property type="project" value="InterPro"/>
</dbReference>
<dbReference type="SUPFAM" id="SSF53756">
    <property type="entry name" value="UDP-Glycosyltransferase/glycogen phosphorylase"/>
    <property type="match status" value="1"/>
</dbReference>
<dbReference type="Pfam" id="PF00534">
    <property type="entry name" value="Glycos_transf_1"/>
    <property type="match status" value="1"/>
</dbReference>
<evidence type="ECO:0000259" key="1">
    <source>
        <dbReference type="Pfam" id="PF00534"/>
    </source>
</evidence>
<proteinExistence type="predicted"/>
<feature type="domain" description="Glycosyltransferase subfamily 4-like N-terminal" evidence="2">
    <location>
        <begin position="44"/>
        <end position="198"/>
    </location>
</feature>
<dbReference type="InterPro" id="IPR001296">
    <property type="entry name" value="Glyco_trans_1"/>
</dbReference>
<dbReference type="OrthoDB" id="798298at2"/>
<evidence type="ECO:0000259" key="2">
    <source>
        <dbReference type="Pfam" id="PF13439"/>
    </source>
</evidence>
<gene>
    <name evidence="3" type="ORF">EI546_14820</name>
</gene>
<evidence type="ECO:0000313" key="4">
    <source>
        <dbReference type="Proteomes" id="UP000285517"/>
    </source>
</evidence>
<organism evidence="3 4">
    <name type="scientific">Aequorivita ciconiae</name>
    <dbReference type="NCBI Taxonomy" id="2494375"/>
    <lineage>
        <taxon>Bacteria</taxon>
        <taxon>Pseudomonadati</taxon>
        <taxon>Bacteroidota</taxon>
        <taxon>Flavobacteriia</taxon>
        <taxon>Flavobacteriales</taxon>
        <taxon>Flavobacteriaceae</taxon>
        <taxon>Aequorivita</taxon>
    </lineage>
</organism>
<dbReference type="CDD" id="cd03811">
    <property type="entry name" value="GT4_GT28_WabH-like"/>
    <property type="match status" value="1"/>
</dbReference>
<keyword evidence="3" id="KW-0808">Transferase</keyword>
<reference evidence="3 4" key="1">
    <citation type="submission" date="2019-01" db="EMBL/GenBank/DDBJ databases">
        <title>Complete genome sequencing of Aequorivita sp. H23M31.</title>
        <authorList>
            <person name="Bae J.-W."/>
        </authorList>
    </citation>
    <scope>NUCLEOTIDE SEQUENCE [LARGE SCALE GENOMIC DNA]</scope>
    <source>
        <strain evidence="3 4">H23M31</strain>
    </source>
</reference>